<feature type="domain" description="Death" evidence="2">
    <location>
        <begin position="1"/>
        <end position="35"/>
    </location>
</feature>
<feature type="transmembrane region" description="Helical" evidence="1">
    <location>
        <begin position="84"/>
        <end position="105"/>
    </location>
</feature>
<keyword evidence="1" id="KW-1133">Transmembrane helix</keyword>
<protein>
    <submittedName>
        <fullName evidence="3">Death domain-containing protein</fullName>
    </submittedName>
</protein>
<dbReference type="GO" id="GO:0007165">
    <property type="term" value="P:signal transduction"/>
    <property type="evidence" value="ECO:0007669"/>
    <property type="project" value="InterPro"/>
</dbReference>
<organism evidence="3">
    <name type="scientific">Wuchereria bancrofti</name>
    <dbReference type="NCBI Taxonomy" id="6293"/>
    <lineage>
        <taxon>Eukaryota</taxon>
        <taxon>Metazoa</taxon>
        <taxon>Ecdysozoa</taxon>
        <taxon>Nematoda</taxon>
        <taxon>Chromadorea</taxon>
        <taxon>Rhabditida</taxon>
        <taxon>Spirurina</taxon>
        <taxon>Spiruromorpha</taxon>
        <taxon>Filarioidea</taxon>
        <taxon>Onchocercidae</taxon>
        <taxon>Wuchereria</taxon>
    </lineage>
</organism>
<dbReference type="PROSITE" id="PS50017">
    <property type="entry name" value="DEATH_DOMAIN"/>
    <property type="match status" value="1"/>
</dbReference>
<evidence type="ECO:0000256" key="1">
    <source>
        <dbReference type="SAM" id="Phobius"/>
    </source>
</evidence>
<dbReference type="AlphaFoldDB" id="A0A1I8ENZ3"/>
<accession>A0A1I8ENZ3</accession>
<dbReference type="InterPro" id="IPR000488">
    <property type="entry name" value="Death_dom"/>
</dbReference>
<proteinExistence type="predicted"/>
<sequence>MEEMENKSVDDLLGATKELLSLWMTTYSNATLNNLSPHEIRNITASRRIESIGLKNFEAFFSNTRIEDDHHQRSKSMNALQCKLTPSTFDVLFIIIILLHIKVIMRQQK</sequence>
<keyword evidence="1" id="KW-0812">Transmembrane</keyword>
<name>A0A1I8ENZ3_WUCBA</name>
<evidence type="ECO:0000313" key="3">
    <source>
        <dbReference type="WBParaSite" id="maker-PairedContig_3609-snap-gene-0.10-mRNA-1"/>
    </source>
</evidence>
<dbReference type="WBParaSite" id="maker-PairedContig_3609-snap-gene-0.10-mRNA-1">
    <property type="protein sequence ID" value="maker-PairedContig_3609-snap-gene-0.10-mRNA-1"/>
    <property type="gene ID" value="maker-PairedContig_3609-snap-gene-0.10"/>
</dbReference>
<evidence type="ECO:0000259" key="2">
    <source>
        <dbReference type="PROSITE" id="PS50017"/>
    </source>
</evidence>
<reference evidence="3" key="1">
    <citation type="submission" date="2016-11" db="UniProtKB">
        <authorList>
            <consortium name="WormBaseParasite"/>
        </authorList>
    </citation>
    <scope>IDENTIFICATION</scope>
    <source>
        <strain evidence="3">pt0022</strain>
    </source>
</reference>
<keyword evidence="1" id="KW-0472">Membrane</keyword>